<evidence type="ECO:0000256" key="4">
    <source>
        <dbReference type="ARBA" id="ARBA00048574"/>
    </source>
</evidence>
<accession>A0A1I5CEX8</accession>
<dbReference type="RefSeq" id="WP_091196776.1">
    <property type="nucleotide sequence ID" value="NZ_FOVE01000019.1"/>
</dbReference>
<keyword evidence="6" id="KW-1185">Reference proteome</keyword>
<dbReference type="EC" id="2.7.7.61" evidence="1"/>
<dbReference type="EMBL" id="FOVE01000019">
    <property type="protein sequence ID" value="SFN85191.1"/>
    <property type="molecule type" value="Genomic_DNA"/>
</dbReference>
<protein>
    <recommendedName>
        <fullName evidence="1">citrate lyase holo-[acyl-carrier protein] synthase</fullName>
        <ecNumber evidence="1">2.7.7.61</ecNumber>
    </recommendedName>
</protein>
<evidence type="ECO:0000313" key="6">
    <source>
        <dbReference type="Proteomes" id="UP000242869"/>
    </source>
</evidence>
<dbReference type="GO" id="GO:0051191">
    <property type="term" value="P:prosthetic group biosynthetic process"/>
    <property type="evidence" value="ECO:0007669"/>
    <property type="project" value="InterPro"/>
</dbReference>
<dbReference type="Pfam" id="PF03802">
    <property type="entry name" value="CitX"/>
    <property type="match status" value="1"/>
</dbReference>
<dbReference type="InterPro" id="IPR005551">
    <property type="entry name" value="CitX"/>
</dbReference>
<name>A0A1I5CEX8_9NEIS</name>
<gene>
    <name evidence="5" type="ORF">SAMN05660284_02391</name>
</gene>
<organism evidence="5 6">
    <name type="scientific">Formivibrio citricus</name>
    <dbReference type="NCBI Taxonomy" id="83765"/>
    <lineage>
        <taxon>Bacteria</taxon>
        <taxon>Pseudomonadati</taxon>
        <taxon>Pseudomonadota</taxon>
        <taxon>Betaproteobacteria</taxon>
        <taxon>Neisseriales</taxon>
        <taxon>Chitinibacteraceae</taxon>
        <taxon>Formivibrio</taxon>
    </lineage>
</organism>
<dbReference type="STRING" id="83765.SAMN05660284_02391"/>
<dbReference type="GO" id="GO:0050519">
    <property type="term" value="F:holo-citrate lyase synthase activity"/>
    <property type="evidence" value="ECO:0007669"/>
    <property type="project" value="UniProtKB-EC"/>
</dbReference>
<evidence type="ECO:0000256" key="3">
    <source>
        <dbReference type="ARBA" id="ARBA00022695"/>
    </source>
</evidence>
<keyword evidence="2" id="KW-0808">Transferase</keyword>
<reference evidence="6" key="1">
    <citation type="submission" date="2016-10" db="EMBL/GenBank/DDBJ databases">
        <authorList>
            <person name="Varghese N."/>
            <person name="Submissions S."/>
        </authorList>
    </citation>
    <scope>NUCLEOTIDE SEQUENCE [LARGE SCALE GENOMIC DNA]</scope>
    <source>
        <strain evidence="6">DSM 6150</strain>
    </source>
</reference>
<dbReference type="NCBIfam" id="TIGR03124">
    <property type="entry name" value="citrate_citX"/>
    <property type="match status" value="1"/>
</dbReference>
<dbReference type="AlphaFoldDB" id="A0A1I5CEX8"/>
<evidence type="ECO:0000313" key="5">
    <source>
        <dbReference type="EMBL" id="SFN85191.1"/>
    </source>
</evidence>
<sequence length="176" mass="19722">MKTKEVSLEEILAARDSRVERQQAALARWRLPLVSLTLVMPGPLKDSDTARFLLDEAIAEVDALCRDRGWVVRSFEAIRQPTGPEALYAVDTDAQTLKRALTGLEEQHALGRLWDMDVIDPVEGSLSRRSLGLESRRCLVCDEPGHACARSRAHPLPELMAAIKERVDGYRHRRAA</sequence>
<dbReference type="OrthoDB" id="3196716at2"/>
<keyword evidence="3" id="KW-0548">Nucleotidyltransferase</keyword>
<dbReference type="Proteomes" id="UP000242869">
    <property type="component" value="Unassembled WGS sequence"/>
</dbReference>
<proteinExistence type="predicted"/>
<evidence type="ECO:0000256" key="2">
    <source>
        <dbReference type="ARBA" id="ARBA00022679"/>
    </source>
</evidence>
<evidence type="ECO:0000256" key="1">
    <source>
        <dbReference type="ARBA" id="ARBA00012524"/>
    </source>
</evidence>
<comment type="catalytic activity">
    <reaction evidence="4">
        <text>apo-[citrate lyase ACP] + 2'-(5''-triphospho-alpha-D-ribosyl)-3'-dephospho-CoA = holo-[citrate lyase ACP] + diphosphate</text>
        <dbReference type="Rhea" id="RHEA:16333"/>
        <dbReference type="Rhea" id="RHEA-COMP:10157"/>
        <dbReference type="Rhea" id="RHEA-COMP:10158"/>
        <dbReference type="ChEBI" id="CHEBI:29999"/>
        <dbReference type="ChEBI" id="CHEBI:33019"/>
        <dbReference type="ChEBI" id="CHEBI:61378"/>
        <dbReference type="ChEBI" id="CHEBI:82683"/>
        <dbReference type="EC" id="2.7.7.61"/>
    </reaction>
</comment>